<reference evidence="8" key="1">
    <citation type="submission" date="2017-02" db="UniProtKB">
        <authorList>
            <consortium name="WormBaseParasite"/>
        </authorList>
    </citation>
    <scope>IDENTIFICATION</scope>
</reference>
<dbReference type="GO" id="GO:0005783">
    <property type="term" value="C:endoplasmic reticulum"/>
    <property type="evidence" value="ECO:0007669"/>
    <property type="project" value="TreeGrafter"/>
</dbReference>
<dbReference type="GO" id="GO:0005524">
    <property type="term" value="F:ATP binding"/>
    <property type="evidence" value="ECO:0007669"/>
    <property type="project" value="UniProtKB-KW"/>
</dbReference>
<dbReference type="EC" id="6.2.1.3" evidence="6"/>
<dbReference type="SUPFAM" id="SSF56801">
    <property type="entry name" value="Acetyl-CoA synthetase-like"/>
    <property type="match status" value="1"/>
</dbReference>
<dbReference type="STRING" id="102285.A0A0R3TES2"/>
<dbReference type="WBParaSite" id="HNAJ_0000556101-mRNA-1">
    <property type="protein sequence ID" value="HNAJ_0000556101-mRNA-1"/>
    <property type="gene ID" value="HNAJ_0000556101"/>
</dbReference>
<dbReference type="GO" id="GO:0030182">
    <property type="term" value="P:neuron differentiation"/>
    <property type="evidence" value="ECO:0007669"/>
    <property type="project" value="TreeGrafter"/>
</dbReference>
<sequence>LTETAAAATLMECGDLRGHHVGAPIPSVQIRLRPWLEGGYSPYDKPFPRGEILISGGSVARGYYKNPEATAEAFYTDSKGLRWFCTGDIGMIHQDGSFSIIDRKKDLVKLQAGEYVSLVKVELALGQSIYVDNICVYADSRENFTICFVSPKLSAIRKLGAELNLMEAAAESANTTLPPEKREDSSARSLVEHAFLCKQPQVIFLPFHDLSMA</sequence>
<dbReference type="PANTHER" id="PTHR43272:SF83">
    <property type="entry name" value="ACYL-COA SYNTHETASE LONG-CHAIN, ISOFORM J"/>
    <property type="match status" value="1"/>
</dbReference>
<dbReference type="AlphaFoldDB" id="A0A0R3TES2"/>
<keyword evidence="2" id="KW-0436">Ligase</keyword>
<evidence type="ECO:0000256" key="5">
    <source>
        <dbReference type="ARBA" id="ARBA00022840"/>
    </source>
</evidence>
<dbReference type="GO" id="GO:0035336">
    <property type="term" value="P:long-chain fatty-acyl-CoA metabolic process"/>
    <property type="evidence" value="ECO:0007669"/>
    <property type="project" value="TreeGrafter"/>
</dbReference>
<dbReference type="GO" id="GO:0004467">
    <property type="term" value="F:long-chain fatty acid-CoA ligase activity"/>
    <property type="evidence" value="ECO:0007669"/>
    <property type="project" value="UniProtKB-EC"/>
</dbReference>
<dbReference type="PANTHER" id="PTHR43272">
    <property type="entry name" value="LONG-CHAIN-FATTY-ACID--COA LIGASE"/>
    <property type="match status" value="1"/>
</dbReference>
<evidence type="ECO:0000313" key="8">
    <source>
        <dbReference type="WBParaSite" id="HNAJ_0000556101-mRNA-1"/>
    </source>
</evidence>
<evidence type="ECO:0000256" key="6">
    <source>
        <dbReference type="ARBA" id="ARBA00026121"/>
    </source>
</evidence>
<dbReference type="Gene3D" id="3.40.50.12780">
    <property type="entry name" value="N-terminal domain of ligase-like"/>
    <property type="match status" value="1"/>
</dbReference>
<accession>A0A0R3TES2</accession>
<keyword evidence="3" id="KW-0547">Nucleotide-binding</keyword>
<evidence type="ECO:0000256" key="4">
    <source>
        <dbReference type="ARBA" id="ARBA00022832"/>
    </source>
</evidence>
<dbReference type="InterPro" id="IPR000873">
    <property type="entry name" value="AMP-dep_synth/lig_dom"/>
</dbReference>
<comment type="similarity">
    <text evidence="1">Belongs to the ATP-dependent AMP-binding enzyme family.</text>
</comment>
<organism evidence="8">
    <name type="scientific">Rodentolepis nana</name>
    <name type="common">Dwarf tapeworm</name>
    <name type="synonym">Hymenolepis nana</name>
    <dbReference type="NCBI Taxonomy" id="102285"/>
    <lineage>
        <taxon>Eukaryota</taxon>
        <taxon>Metazoa</taxon>
        <taxon>Spiralia</taxon>
        <taxon>Lophotrochozoa</taxon>
        <taxon>Platyhelminthes</taxon>
        <taxon>Cestoda</taxon>
        <taxon>Eucestoda</taxon>
        <taxon>Cyclophyllidea</taxon>
        <taxon>Hymenolepididae</taxon>
        <taxon>Rodentolepis</taxon>
    </lineage>
</organism>
<proteinExistence type="inferred from homology"/>
<protein>
    <recommendedName>
        <fullName evidence="6">long-chain-fatty-acid--CoA ligase</fullName>
        <ecNumber evidence="6">6.2.1.3</ecNumber>
    </recommendedName>
</protein>
<dbReference type="GO" id="GO:0005811">
    <property type="term" value="C:lipid droplet"/>
    <property type="evidence" value="ECO:0007669"/>
    <property type="project" value="TreeGrafter"/>
</dbReference>
<name>A0A0R3TES2_RODNA</name>
<evidence type="ECO:0000256" key="1">
    <source>
        <dbReference type="ARBA" id="ARBA00006432"/>
    </source>
</evidence>
<evidence type="ECO:0000256" key="3">
    <source>
        <dbReference type="ARBA" id="ARBA00022741"/>
    </source>
</evidence>
<dbReference type="Pfam" id="PF00501">
    <property type="entry name" value="AMP-binding"/>
    <property type="match status" value="1"/>
</dbReference>
<dbReference type="InterPro" id="IPR042099">
    <property type="entry name" value="ANL_N_sf"/>
</dbReference>
<keyword evidence="4" id="KW-0276">Fatty acid metabolism</keyword>
<feature type="domain" description="AMP-dependent synthetase/ligase" evidence="7">
    <location>
        <begin position="1"/>
        <end position="64"/>
    </location>
</feature>
<dbReference type="GO" id="GO:0005886">
    <property type="term" value="C:plasma membrane"/>
    <property type="evidence" value="ECO:0007669"/>
    <property type="project" value="TreeGrafter"/>
</dbReference>
<keyword evidence="5" id="KW-0067">ATP-binding</keyword>
<evidence type="ECO:0000256" key="2">
    <source>
        <dbReference type="ARBA" id="ARBA00022598"/>
    </source>
</evidence>
<evidence type="ECO:0000259" key="7">
    <source>
        <dbReference type="Pfam" id="PF00501"/>
    </source>
</evidence>
<keyword evidence="4" id="KW-0443">Lipid metabolism</keyword>